<protein>
    <submittedName>
        <fullName evidence="9">Sugar ABC transporter permease</fullName>
    </submittedName>
</protein>
<dbReference type="Proteomes" id="UP000188603">
    <property type="component" value="Chromosome"/>
</dbReference>
<name>A0A1U9K8K6_9BACL</name>
<evidence type="ECO:0000313" key="9">
    <source>
        <dbReference type="EMBL" id="AQS56358.1"/>
    </source>
</evidence>
<dbReference type="KEGG" id="ntr:B0W44_11895"/>
<dbReference type="PANTHER" id="PTHR30193:SF37">
    <property type="entry name" value="INNER MEMBRANE ABC TRANSPORTER PERMEASE PROTEIN YCJO"/>
    <property type="match status" value="1"/>
</dbReference>
<evidence type="ECO:0000259" key="8">
    <source>
        <dbReference type="PROSITE" id="PS50928"/>
    </source>
</evidence>
<feature type="transmembrane region" description="Helical" evidence="7">
    <location>
        <begin position="279"/>
        <end position="307"/>
    </location>
</feature>
<feature type="domain" description="ABC transmembrane type-1" evidence="8">
    <location>
        <begin position="91"/>
        <end position="303"/>
    </location>
</feature>
<evidence type="ECO:0000256" key="7">
    <source>
        <dbReference type="RuleBase" id="RU363032"/>
    </source>
</evidence>
<dbReference type="Pfam" id="PF00528">
    <property type="entry name" value="BPD_transp_1"/>
    <property type="match status" value="1"/>
</dbReference>
<evidence type="ECO:0000256" key="2">
    <source>
        <dbReference type="ARBA" id="ARBA00022448"/>
    </source>
</evidence>
<keyword evidence="6 7" id="KW-0472">Membrane</keyword>
<evidence type="ECO:0000313" key="10">
    <source>
        <dbReference type="Proteomes" id="UP000188603"/>
    </source>
</evidence>
<dbReference type="GO" id="GO:0055085">
    <property type="term" value="P:transmembrane transport"/>
    <property type="evidence" value="ECO:0007669"/>
    <property type="project" value="InterPro"/>
</dbReference>
<evidence type="ECO:0000256" key="4">
    <source>
        <dbReference type="ARBA" id="ARBA00022692"/>
    </source>
</evidence>
<dbReference type="OrthoDB" id="9788108at2"/>
<comment type="similarity">
    <text evidence="7">Belongs to the binding-protein-dependent transport system permease family.</text>
</comment>
<feature type="transmembrane region" description="Helical" evidence="7">
    <location>
        <begin position="95"/>
        <end position="116"/>
    </location>
</feature>
<evidence type="ECO:0000256" key="3">
    <source>
        <dbReference type="ARBA" id="ARBA00022475"/>
    </source>
</evidence>
<dbReference type="RefSeq" id="WP_077720224.1">
    <property type="nucleotide sequence ID" value="NZ_CP019699.1"/>
</dbReference>
<dbReference type="EMBL" id="CP019699">
    <property type="protein sequence ID" value="AQS56358.1"/>
    <property type="molecule type" value="Genomic_DNA"/>
</dbReference>
<reference evidence="9 10" key="1">
    <citation type="journal article" date="2015" name="Int. J. Syst. Evol. Microbiol.">
        <title>Novibacillus thermophilus gen. nov., sp. nov., a Gram-staining-negative and moderately thermophilic member of the family Thermoactinomycetaceae.</title>
        <authorList>
            <person name="Yang G."/>
            <person name="Chen J."/>
            <person name="Zhou S."/>
        </authorList>
    </citation>
    <scope>NUCLEOTIDE SEQUENCE [LARGE SCALE GENOMIC DNA]</scope>
    <source>
        <strain evidence="9 10">SG-1</strain>
    </source>
</reference>
<comment type="subcellular location">
    <subcellularLocation>
        <location evidence="1 7">Cell membrane</location>
        <topology evidence="1 7">Multi-pass membrane protein</topology>
    </subcellularLocation>
</comment>
<feature type="transmembrane region" description="Helical" evidence="7">
    <location>
        <begin position="176"/>
        <end position="200"/>
    </location>
</feature>
<dbReference type="Gene3D" id="1.10.3720.10">
    <property type="entry name" value="MetI-like"/>
    <property type="match status" value="1"/>
</dbReference>
<dbReference type="SUPFAM" id="SSF161098">
    <property type="entry name" value="MetI-like"/>
    <property type="match status" value="1"/>
</dbReference>
<dbReference type="InterPro" id="IPR051393">
    <property type="entry name" value="ABC_transporter_permease"/>
</dbReference>
<dbReference type="CDD" id="cd06261">
    <property type="entry name" value="TM_PBP2"/>
    <property type="match status" value="1"/>
</dbReference>
<keyword evidence="5 7" id="KW-1133">Transmembrane helix</keyword>
<dbReference type="PANTHER" id="PTHR30193">
    <property type="entry name" value="ABC TRANSPORTER PERMEASE PROTEIN"/>
    <property type="match status" value="1"/>
</dbReference>
<keyword evidence="4 7" id="KW-0812">Transmembrane</keyword>
<gene>
    <name evidence="9" type="ORF">B0W44_11895</name>
</gene>
<evidence type="ECO:0000256" key="5">
    <source>
        <dbReference type="ARBA" id="ARBA00022989"/>
    </source>
</evidence>
<organism evidence="9 10">
    <name type="scientific">Novibacillus thermophilus</name>
    <dbReference type="NCBI Taxonomy" id="1471761"/>
    <lineage>
        <taxon>Bacteria</taxon>
        <taxon>Bacillati</taxon>
        <taxon>Bacillota</taxon>
        <taxon>Bacilli</taxon>
        <taxon>Bacillales</taxon>
        <taxon>Thermoactinomycetaceae</taxon>
        <taxon>Novibacillus</taxon>
    </lineage>
</organism>
<dbReference type="AlphaFoldDB" id="A0A1U9K8K6"/>
<accession>A0A1U9K8K6</accession>
<feature type="transmembrane region" description="Helical" evidence="7">
    <location>
        <begin position="128"/>
        <end position="147"/>
    </location>
</feature>
<proteinExistence type="inferred from homology"/>
<sequence>MKTAEDIKEITLPPRQTGRWDSRRSQTVVGYLFLAPTLLFFAVFLVVPLGFSLFISFSSWSGFDLTSIEWVGLQNYKDILSKDSAFLTPILTNTLYFAFGTVLLSFVAAVIVAYMITRLKFEGFWRTLYFLPMVTTVVAVGNVWKFMYDPNGGLINAVLNRLGMPTVAFLDNPDTALTSIVVVSAWAAIGSAVLILTAGLKGIPESYYEAAELEGASVSKMFWHITLPLLRPSMLFVLITGLISGLQSFTLTMVMTGDGGPGNATNVGGLEMYNQAFQYSAWGIACAMAFILFIIVFVVTAIQLMIFRRGGVESY</sequence>
<dbReference type="InterPro" id="IPR000515">
    <property type="entry name" value="MetI-like"/>
</dbReference>
<dbReference type="GO" id="GO:0005886">
    <property type="term" value="C:plasma membrane"/>
    <property type="evidence" value="ECO:0007669"/>
    <property type="project" value="UniProtKB-SubCell"/>
</dbReference>
<keyword evidence="2 7" id="KW-0813">Transport</keyword>
<keyword evidence="10" id="KW-1185">Reference proteome</keyword>
<dbReference type="PROSITE" id="PS50928">
    <property type="entry name" value="ABC_TM1"/>
    <property type="match status" value="1"/>
</dbReference>
<dbReference type="InterPro" id="IPR035906">
    <property type="entry name" value="MetI-like_sf"/>
</dbReference>
<keyword evidence="3" id="KW-1003">Cell membrane</keyword>
<dbReference type="STRING" id="1471761.B0W44_11895"/>
<evidence type="ECO:0000256" key="1">
    <source>
        <dbReference type="ARBA" id="ARBA00004651"/>
    </source>
</evidence>
<feature type="transmembrane region" description="Helical" evidence="7">
    <location>
        <begin position="28"/>
        <end position="55"/>
    </location>
</feature>
<evidence type="ECO:0000256" key="6">
    <source>
        <dbReference type="ARBA" id="ARBA00023136"/>
    </source>
</evidence>